<evidence type="ECO:0000313" key="2">
    <source>
        <dbReference type="EMBL" id="SMH64127.1"/>
    </source>
</evidence>
<dbReference type="Pfam" id="PF13711">
    <property type="entry name" value="DUF4160"/>
    <property type="match status" value="1"/>
</dbReference>
<evidence type="ECO:0008006" key="4">
    <source>
        <dbReference type="Google" id="ProtNLM"/>
    </source>
</evidence>
<organism evidence="1">
    <name type="scientific">Acidithiobacillus ferrivorans</name>
    <dbReference type="NCBI Taxonomy" id="160808"/>
    <lineage>
        <taxon>Bacteria</taxon>
        <taxon>Pseudomonadati</taxon>
        <taxon>Pseudomonadota</taxon>
        <taxon>Acidithiobacillia</taxon>
        <taxon>Acidithiobacillales</taxon>
        <taxon>Acidithiobacillaceae</taxon>
        <taxon>Acidithiobacillus</taxon>
    </lineage>
</organism>
<dbReference type="RefSeq" id="WP_197052753.1">
    <property type="nucleotide sequence ID" value="NZ_CCCS020000034.1"/>
</dbReference>
<name>A0A060UNZ0_9PROT</name>
<evidence type="ECO:0000313" key="1">
    <source>
        <dbReference type="EMBL" id="CDQ10170.1"/>
    </source>
</evidence>
<proteinExistence type="predicted"/>
<accession>A0A060UNZ0</accession>
<evidence type="ECO:0000313" key="3">
    <source>
        <dbReference type="Proteomes" id="UP000193925"/>
    </source>
</evidence>
<sequence>MPTILRHGPYRFYFYSHEPNEPPHVHIDCGNLSAKFWLEPVALARNMGYAAHQLRELRELIELHHIELLEAWHGMGILAPSADERVADVQIADDTLTVRLMDGRSISVPLEWYPRLAHASAKARAVWEIAGGGYGIHWPEIDEDLSTEGLLRGAPARS</sequence>
<dbReference type="Gene3D" id="3.30.2020.40">
    <property type="entry name" value="Uncharacterised protein PF10387, DUF2442"/>
    <property type="match status" value="1"/>
</dbReference>
<protein>
    <recommendedName>
        <fullName evidence="4">DUF2442 domain-containing protein</fullName>
    </recommendedName>
</protein>
<reference evidence="1" key="1">
    <citation type="submission" date="2014-03" db="EMBL/GenBank/DDBJ databases">
        <authorList>
            <person name="Genoscope - CEA"/>
        </authorList>
    </citation>
    <scope>NUCLEOTIDE SEQUENCE [LARGE SCALE GENOMIC DNA]</scope>
    <source>
        <strain evidence="1">CF27</strain>
    </source>
</reference>
<reference evidence="1" key="2">
    <citation type="submission" date="2014-07" db="EMBL/GenBank/DDBJ databases">
        <title>Initial genome analysis of the psychrotolerant acidophile Acidithiobacillus ferrivorans CF27: insights into iron and sulfur oxidation pathways and into biofilm formation.</title>
        <authorList>
            <person name="Talla E."/>
            <person name="Hedrich S."/>
            <person name="Mangenot S."/>
            <person name="Ji B."/>
            <person name="Johnson D.B."/>
            <person name="Barbe V."/>
            <person name="Bonnefoy V."/>
        </authorList>
    </citation>
    <scope>NUCLEOTIDE SEQUENCE [LARGE SCALE GENOMIC DNA]</scope>
    <source>
        <strain evidence="1">CF27</strain>
    </source>
</reference>
<reference evidence="2 3" key="3">
    <citation type="submission" date="2017-03" db="EMBL/GenBank/DDBJ databases">
        <authorList>
            <person name="Regsiter A."/>
            <person name="William W."/>
        </authorList>
    </citation>
    <scope>NUCLEOTIDE SEQUENCE [LARGE SCALE GENOMIC DNA]</scope>
    <source>
        <strain evidence="2">PRJEB5721</strain>
    </source>
</reference>
<dbReference type="Pfam" id="PF10387">
    <property type="entry name" value="DUF2442"/>
    <property type="match status" value="1"/>
</dbReference>
<gene>
    <name evidence="2" type="ORF">AFERRI_10160</name>
    <name evidence="1" type="ORF">AFERRI_40122</name>
</gene>
<dbReference type="AlphaFoldDB" id="A0A060UNZ0"/>
<dbReference type="Proteomes" id="UP000193925">
    <property type="component" value="Chromosome AFERRI"/>
</dbReference>
<dbReference type="EMBL" id="CCCS020000034">
    <property type="protein sequence ID" value="CDQ10170.1"/>
    <property type="molecule type" value="Genomic_DNA"/>
</dbReference>
<dbReference type="InterPro" id="IPR018841">
    <property type="entry name" value="DUF2442"/>
</dbReference>
<keyword evidence="3" id="KW-1185">Reference proteome</keyword>
<dbReference type="InterPro" id="IPR025427">
    <property type="entry name" value="DUF4160"/>
</dbReference>
<dbReference type="EMBL" id="LT841305">
    <property type="protein sequence ID" value="SMH64127.1"/>
    <property type="molecule type" value="Genomic_DNA"/>
</dbReference>